<evidence type="ECO:0000256" key="2">
    <source>
        <dbReference type="ARBA" id="ARBA00022649"/>
    </source>
</evidence>
<dbReference type="SUPFAM" id="SSF50118">
    <property type="entry name" value="Cell growth inhibitor/plasmid maintenance toxic component"/>
    <property type="match status" value="1"/>
</dbReference>
<organism evidence="3 4">
    <name type="scientific">Niallia circulans</name>
    <name type="common">Bacillus circulans</name>
    <dbReference type="NCBI Taxonomy" id="1397"/>
    <lineage>
        <taxon>Bacteria</taxon>
        <taxon>Bacillati</taxon>
        <taxon>Bacillota</taxon>
        <taxon>Bacilli</taxon>
        <taxon>Bacillales</taxon>
        <taxon>Bacillaceae</taxon>
        <taxon>Niallia</taxon>
    </lineage>
</organism>
<dbReference type="Gene3D" id="2.30.30.110">
    <property type="match status" value="1"/>
</dbReference>
<keyword evidence="4" id="KW-1185">Reference proteome</keyword>
<sequence>MNNAVPKKGDIGFLDFNPKSRVEQAGHRPCIILSPESFNYATGLAIVCPIRTRSGDWPFEVALPPRLNITGYILTDQLRSIDWRAKNFNKRDEAPEEVLESCLDLIHTFLP</sequence>
<evidence type="ECO:0000313" key="3">
    <source>
        <dbReference type="EMBL" id="KLV27623.1"/>
    </source>
</evidence>
<evidence type="ECO:0000313" key="4">
    <source>
        <dbReference type="Proteomes" id="UP000036045"/>
    </source>
</evidence>
<comment type="similarity">
    <text evidence="1">Belongs to the PemK/MazF family.</text>
</comment>
<dbReference type="GO" id="GO:0003677">
    <property type="term" value="F:DNA binding"/>
    <property type="evidence" value="ECO:0007669"/>
    <property type="project" value="InterPro"/>
</dbReference>
<dbReference type="AlphaFoldDB" id="A0A0J1INY3"/>
<name>A0A0J1INY3_NIACI</name>
<keyword evidence="2" id="KW-1277">Toxin-antitoxin system</keyword>
<dbReference type="Proteomes" id="UP000036045">
    <property type="component" value="Unassembled WGS sequence"/>
</dbReference>
<dbReference type="GO" id="GO:0004521">
    <property type="term" value="F:RNA endonuclease activity"/>
    <property type="evidence" value="ECO:0007669"/>
    <property type="project" value="TreeGrafter"/>
</dbReference>
<dbReference type="PANTHER" id="PTHR33988:SF3">
    <property type="entry name" value="ENDORIBONUCLEASE TOXIN CHPB-RELATED"/>
    <property type="match status" value="1"/>
</dbReference>
<dbReference type="Pfam" id="PF02452">
    <property type="entry name" value="PemK_toxin"/>
    <property type="match status" value="1"/>
</dbReference>
<dbReference type="PANTHER" id="PTHR33988">
    <property type="entry name" value="ENDORIBONUCLEASE MAZF-RELATED"/>
    <property type="match status" value="1"/>
</dbReference>
<dbReference type="GO" id="GO:0006402">
    <property type="term" value="P:mRNA catabolic process"/>
    <property type="evidence" value="ECO:0007669"/>
    <property type="project" value="TreeGrafter"/>
</dbReference>
<proteinExistence type="inferred from homology"/>
<gene>
    <name evidence="3" type="ORF">ABW02_05595</name>
</gene>
<dbReference type="GO" id="GO:0016075">
    <property type="term" value="P:rRNA catabolic process"/>
    <property type="evidence" value="ECO:0007669"/>
    <property type="project" value="TreeGrafter"/>
</dbReference>
<dbReference type="InterPro" id="IPR011067">
    <property type="entry name" value="Plasmid_toxin/cell-grow_inhib"/>
</dbReference>
<dbReference type="EMBL" id="LDPH01000003">
    <property type="protein sequence ID" value="KLV27623.1"/>
    <property type="molecule type" value="Genomic_DNA"/>
</dbReference>
<evidence type="ECO:0000256" key="1">
    <source>
        <dbReference type="ARBA" id="ARBA00007521"/>
    </source>
</evidence>
<dbReference type="OrthoDB" id="9808744at2"/>
<accession>A0A0J1INY3</accession>
<dbReference type="RefSeq" id="WP_047940943.1">
    <property type="nucleotide sequence ID" value="NZ_LDPH01000003.1"/>
</dbReference>
<dbReference type="InterPro" id="IPR003477">
    <property type="entry name" value="PemK-like"/>
</dbReference>
<comment type="caution">
    <text evidence="3">The sequence shown here is derived from an EMBL/GenBank/DDBJ whole genome shotgun (WGS) entry which is preliminary data.</text>
</comment>
<protein>
    <submittedName>
        <fullName evidence="3">Potassium ABC transporter ATPase</fullName>
    </submittedName>
</protein>
<dbReference type="PATRIC" id="fig|1397.4.peg.3227"/>
<reference evidence="3 4" key="1">
    <citation type="submission" date="2015-05" db="EMBL/GenBank/DDBJ databases">
        <title>Whole genome sequence and identification of bacterial endophytes from Costus igneus.</title>
        <authorList>
            <person name="Lee Y.P."/>
            <person name="Gan H.M."/>
            <person name="Eng W."/>
            <person name="Wheatley M.S."/>
            <person name="Caraballo A."/>
            <person name="Polter S."/>
            <person name="Savka M.A."/>
            <person name="Hudson A.O."/>
        </authorList>
    </citation>
    <scope>NUCLEOTIDE SEQUENCE [LARGE SCALE GENOMIC DNA]</scope>
    <source>
        <strain evidence="3 4">RIT379</strain>
    </source>
</reference>